<keyword evidence="2" id="KW-1185">Reference proteome</keyword>
<name>A0A9J6FTP7_HAELO</name>
<dbReference type="Proteomes" id="UP000821853">
    <property type="component" value="Unassembled WGS sequence"/>
</dbReference>
<reference evidence="1 2" key="1">
    <citation type="journal article" date="2020" name="Cell">
        <title>Large-Scale Comparative Analyses of Tick Genomes Elucidate Their Genetic Diversity and Vector Capacities.</title>
        <authorList>
            <consortium name="Tick Genome and Microbiome Consortium (TIGMIC)"/>
            <person name="Jia N."/>
            <person name="Wang J."/>
            <person name="Shi W."/>
            <person name="Du L."/>
            <person name="Sun Y."/>
            <person name="Zhan W."/>
            <person name="Jiang J.F."/>
            <person name="Wang Q."/>
            <person name="Zhang B."/>
            <person name="Ji P."/>
            <person name="Bell-Sakyi L."/>
            <person name="Cui X.M."/>
            <person name="Yuan T.T."/>
            <person name="Jiang B.G."/>
            <person name="Yang W.F."/>
            <person name="Lam T.T."/>
            <person name="Chang Q.C."/>
            <person name="Ding S.J."/>
            <person name="Wang X.J."/>
            <person name="Zhu J.G."/>
            <person name="Ruan X.D."/>
            <person name="Zhao L."/>
            <person name="Wei J.T."/>
            <person name="Ye R.Z."/>
            <person name="Que T.C."/>
            <person name="Du C.H."/>
            <person name="Zhou Y.H."/>
            <person name="Cheng J.X."/>
            <person name="Dai P.F."/>
            <person name="Guo W.B."/>
            <person name="Han X.H."/>
            <person name="Huang E.J."/>
            <person name="Li L.F."/>
            <person name="Wei W."/>
            <person name="Gao Y.C."/>
            <person name="Liu J.Z."/>
            <person name="Shao H.Z."/>
            <person name="Wang X."/>
            <person name="Wang C.C."/>
            <person name="Yang T.C."/>
            <person name="Huo Q.B."/>
            <person name="Li W."/>
            <person name="Chen H.Y."/>
            <person name="Chen S.E."/>
            <person name="Zhou L.G."/>
            <person name="Ni X.B."/>
            <person name="Tian J.H."/>
            <person name="Sheng Y."/>
            <person name="Liu T."/>
            <person name="Pan Y.S."/>
            <person name="Xia L.Y."/>
            <person name="Li J."/>
            <person name="Zhao F."/>
            <person name="Cao W.C."/>
        </authorList>
    </citation>
    <scope>NUCLEOTIDE SEQUENCE [LARGE SCALE GENOMIC DNA]</scope>
    <source>
        <strain evidence="1">HaeL-2018</strain>
    </source>
</reference>
<dbReference type="VEuPathDB" id="VectorBase:HLOH_043186"/>
<evidence type="ECO:0000313" key="2">
    <source>
        <dbReference type="Proteomes" id="UP000821853"/>
    </source>
</evidence>
<sequence length="116" mass="12442">MASLTDSLLEDFLSMRKVCLDMVEENCRLRGKVEGLTEALAAQGQRHTVGLQQALQKAPTAEYFETAKTTEEQPTGALILTAANLKAAALEKLIKGTSTLASLVSGMSSSARTRKE</sequence>
<comment type="caution">
    <text evidence="1">The sequence shown here is derived from an EMBL/GenBank/DDBJ whole genome shotgun (WGS) entry which is preliminary data.</text>
</comment>
<organism evidence="1 2">
    <name type="scientific">Haemaphysalis longicornis</name>
    <name type="common">Bush tick</name>
    <dbReference type="NCBI Taxonomy" id="44386"/>
    <lineage>
        <taxon>Eukaryota</taxon>
        <taxon>Metazoa</taxon>
        <taxon>Ecdysozoa</taxon>
        <taxon>Arthropoda</taxon>
        <taxon>Chelicerata</taxon>
        <taxon>Arachnida</taxon>
        <taxon>Acari</taxon>
        <taxon>Parasitiformes</taxon>
        <taxon>Ixodida</taxon>
        <taxon>Ixodoidea</taxon>
        <taxon>Ixodidae</taxon>
        <taxon>Haemaphysalinae</taxon>
        <taxon>Haemaphysalis</taxon>
    </lineage>
</organism>
<evidence type="ECO:0000313" key="1">
    <source>
        <dbReference type="EMBL" id="KAH9365673.1"/>
    </source>
</evidence>
<protein>
    <submittedName>
        <fullName evidence="1">Uncharacterized protein</fullName>
    </submittedName>
</protein>
<dbReference type="EMBL" id="JABSTR010000003">
    <property type="protein sequence ID" value="KAH9365673.1"/>
    <property type="molecule type" value="Genomic_DNA"/>
</dbReference>
<gene>
    <name evidence="1" type="ORF">HPB48_003075</name>
</gene>
<dbReference type="AlphaFoldDB" id="A0A9J6FTP7"/>
<proteinExistence type="predicted"/>
<accession>A0A9J6FTP7</accession>